<organism evidence="1 2">
    <name type="scientific">Prochlorococcus marinus str. GP2</name>
    <dbReference type="NCBI Taxonomy" id="59925"/>
    <lineage>
        <taxon>Bacteria</taxon>
        <taxon>Bacillati</taxon>
        <taxon>Cyanobacteriota</taxon>
        <taxon>Cyanophyceae</taxon>
        <taxon>Synechococcales</taxon>
        <taxon>Prochlorococcaceae</taxon>
        <taxon>Prochlorococcus</taxon>
    </lineage>
</organism>
<accession>A0A0A1ZGM7</accession>
<protein>
    <submittedName>
        <fullName evidence="1">Uncharacterized protein</fullName>
    </submittedName>
</protein>
<comment type="caution">
    <text evidence="1">The sequence shown here is derived from an EMBL/GenBank/DDBJ whole genome shotgun (WGS) entry which is preliminary data.</text>
</comment>
<proteinExistence type="predicted"/>
<dbReference type="STRING" id="59925.EU91_1138"/>
<name>A0A0A1ZGM7_PROMR</name>
<evidence type="ECO:0000313" key="1">
    <source>
        <dbReference type="EMBL" id="KGF87408.1"/>
    </source>
</evidence>
<dbReference type="Proteomes" id="UP000030598">
    <property type="component" value="Unassembled WGS sequence"/>
</dbReference>
<dbReference type="EMBL" id="JNAH01000005">
    <property type="protein sequence ID" value="KGF87408.1"/>
    <property type="molecule type" value="Genomic_DNA"/>
</dbReference>
<dbReference type="OrthoDB" id="541181at2"/>
<evidence type="ECO:0000313" key="2">
    <source>
        <dbReference type="Proteomes" id="UP000030598"/>
    </source>
</evidence>
<sequence>MFGLSALMIHSKLLDNNENNNLNFSQNLYKGACVKIKNSNKTFQVIGLNIGKEICWVREWPFACNSKKTFALEISQITLQTFCSNNSSEKLSNFKI</sequence>
<dbReference type="eggNOG" id="ENOG5030Q5H">
    <property type="taxonomic scope" value="Bacteria"/>
</dbReference>
<gene>
    <name evidence="1" type="ORF">EU91_1138</name>
</gene>
<reference evidence="2" key="1">
    <citation type="journal article" date="2014" name="Sci. Data">
        <title>Genomes of diverse isolates of the marine cyanobacterium Prochlorococcus.</title>
        <authorList>
            <person name="Biller S."/>
            <person name="Berube P."/>
            <person name="Thompson J."/>
            <person name="Kelly L."/>
            <person name="Roggensack S."/>
            <person name="Awad L."/>
            <person name="Roache-Johnson K."/>
            <person name="Ding H."/>
            <person name="Giovannoni S.J."/>
            <person name="Moore L.R."/>
            <person name="Chisholm S.W."/>
        </authorList>
    </citation>
    <scope>NUCLEOTIDE SEQUENCE [LARGE SCALE GENOMIC DNA]</scope>
    <source>
        <strain evidence="2">GP2</strain>
    </source>
</reference>
<dbReference type="AlphaFoldDB" id="A0A0A1ZGM7"/>